<name>A0A833W4D4_PHYIN</name>
<dbReference type="EMBL" id="WSZM01001130">
    <property type="protein sequence ID" value="KAF4028162.1"/>
    <property type="molecule type" value="Genomic_DNA"/>
</dbReference>
<dbReference type="EMBL" id="JAACNO010002108">
    <property type="protein sequence ID" value="KAF4135578.1"/>
    <property type="molecule type" value="Genomic_DNA"/>
</dbReference>
<feature type="domain" description="Ion transport" evidence="6">
    <location>
        <begin position="64"/>
        <end position="191"/>
    </location>
</feature>
<proteinExistence type="predicted"/>
<feature type="transmembrane region" description="Helical" evidence="5">
    <location>
        <begin position="136"/>
        <end position="157"/>
    </location>
</feature>
<keyword evidence="2 5" id="KW-0812">Transmembrane</keyword>
<evidence type="ECO:0000256" key="2">
    <source>
        <dbReference type="ARBA" id="ARBA00022692"/>
    </source>
</evidence>
<dbReference type="EMBL" id="JAACNO010002550">
    <property type="protein sequence ID" value="KAF4132432.1"/>
    <property type="molecule type" value="Genomic_DNA"/>
</dbReference>
<evidence type="ECO:0000256" key="1">
    <source>
        <dbReference type="ARBA" id="ARBA00004141"/>
    </source>
</evidence>
<dbReference type="Pfam" id="PF00520">
    <property type="entry name" value="Ion_trans"/>
    <property type="match status" value="1"/>
</dbReference>
<dbReference type="Gene3D" id="1.10.287.70">
    <property type="match status" value="1"/>
</dbReference>
<evidence type="ECO:0000313" key="9">
    <source>
        <dbReference type="EMBL" id="KAF4135578.1"/>
    </source>
</evidence>
<protein>
    <submittedName>
        <fullName evidence="7">Ion transport protein</fullName>
    </submittedName>
</protein>
<evidence type="ECO:0000313" key="10">
    <source>
        <dbReference type="Proteomes" id="UP000602510"/>
    </source>
</evidence>
<comment type="caution">
    <text evidence="7">The sequence shown here is derived from an EMBL/GenBank/DDBJ whole genome shotgun (WGS) entry which is preliminary data.</text>
</comment>
<dbReference type="GO" id="GO:0042391">
    <property type="term" value="P:regulation of membrane potential"/>
    <property type="evidence" value="ECO:0007669"/>
    <property type="project" value="TreeGrafter"/>
</dbReference>
<keyword evidence="4 5" id="KW-0472">Membrane</keyword>
<organism evidence="7 10">
    <name type="scientific">Phytophthora infestans</name>
    <name type="common">Potato late blight agent</name>
    <name type="synonym">Botrytis infestans</name>
    <dbReference type="NCBI Taxonomy" id="4787"/>
    <lineage>
        <taxon>Eukaryota</taxon>
        <taxon>Sar</taxon>
        <taxon>Stramenopiles</taxon>
        <taxon>Oomycota</taxon>
        <taxon>Peronosporomycetes</taxon>
        <taxon>Peronosporales</taxon>
        <taxon>Peronosporaceae</taxon>
        <taxon>Phytophthora</taxon>
    </lineage>
</organism>
<accession>A0A833W4D4</accession>
<dbReference type="PANTHER" id="PTHR10217:SF435">
    <property type="entry name" value="POTASSIUM VOLTAGE-GATED CHANNEL PROTEIN EAG"/>
    <property type="match status" value="1"/>
</dbReference>
<evidence type="ECO:0000313" key="7">
    <source>
        <dbReference type="EMBL" id="KAF4028162.1"/>
    </source>
</evidence>
<keyword evidence="10" id="KW-1185">Reference proteome</keyword>
<dbReference type="SUPFAM" id="SSF81324">
    <property type="entry name" value="Voltage-gated potassium channels"/>
    <property type="match status" value="1"/>
</dbReference>
<dbReference type="InterPro" id="IPR005821">
    <property type="entry name" value="Ion_trans_dom"/>
</dbReference>
<keyword evidence="3 5" id="KW-1133">Transmembrane helix</keyword>
<evidence type="ECO:0000256" key="3">
    <source>
        <dbReference type="ARBA" id="ARBA00022989"/>
    </source>
</evidence>
<dbReference type="Proteomes" id="UP000602510">
    <property type="component" value="Unassembled WGS sequence"/>
</dbReference>
<evidence type="ECO:0000313" key="8">
    <source>
        <dbReference type="EMBL" id="KAF4132432.1"/>
    </source>
</evidence>
<dbReference type="PANTHER" id="PTHR10217">
    <property type="entry name" value="VOLTAGE AND LIGAND GATED POTASSIUM CHANNEL"/>
    <property type="match status" value="1"/>
</dbReference>
<evidence type="ECO:0000256" key="5">
    <source>
        <dbReference type="SAM" id="Phobius"/>
    </source>
</evidence>
<dbReference type="GO" id="GO:0005886">
    <property type="term" value="C:plasma membrane"/>
    <property type="evidence" value="ECO:0007669"/>
    <property type="project" value="TreeGrafter"/>
</dbReference>
<evidence type="ECO:0000256" key="4">
    <source>
        <dbReference type="ARBA" id="ARBA00023136"/>
    </source>
</evidence>
<reference evidence="7" key="1">
    <citation type="submission" date="2020-04" db="EMBL/GenBank/DDBJ databases">
        <title>Hybrid Assembly of Korean Phytophthora infestans isolates.</title>
        <authorList>
            <person name="Prokchorchik M."/>
            <person name="Lee Y."/>
            <person name="Seo J."/>
            <person name="Cho J.-H."/>
            <person name="Park Y.-E."/>
            <person name="Jang D.-C."/>
            <person name="Im J.-S."/>
            <person name="Choi J.-G."/>
            <person name="Park H.-J."/>
            <person name="Lee G.-B."/>
            <person name="Lee Y.-G."/>
            <person name="Hong S.-Y."/>
            <person name="Cho K."/>
            <person name="Sohn K.H."/>
        </authorList>
    </citation>
    <scope>NUCLEOTIDE SEQUENCE</scope>
    <source>
        <strain evidence="7">KR_1_A1</strain>
        <strain evidence="8">KR_2_A2</strain>
    </source>
</reference>
<dbReference type="AlphaFoldDB" id="A0A833W4D4"/>
<comment type="subcellular location">
    <subcellularLocation>
        <location evidence="1">Membrane</location>
        <topology evidence="1">Multi-pass membrane protein</topology>
    </subcellularLocation>
</comment>
<dbReference type="InterPro" id="IPR050818">
    <property type="entry name" value="KCNH_animal-type"/>
</dbReference>
<sequence length="257" mass="29015">MHRSSLHCAQVVAAFTADKSVFLLACGARSSDVPAVATTRVVHPALSNIGLWLDVFLNFSLSFTVDSESILDPKRSAERYLSSYFIFDLLCALPYEYLQMTKYGLMRLPRLLRIFHLSKHRSELSYFIQCTSRRQILLLGMLLFMIIHLVTCIHFGISFLEGFNPHHEEAWISSINLCLSRLNTTHLEDCNGTMFDETLGFHELQAISFLQYSRSLYYAVGVLASPGKSVEPTTDMQLIAAVILMLSGFFDHGDCRG</sequence>
<dbReference type="Proteomes" id="UP000704712">
    <property type="component" value="Unassembled WGS sequence"/>
</dbReference>
<dbReference type="GO" id="GO:0005249">
    <property type="term" value="F:voltage-gated potassium channel activity"/>
    <property type="evidence" value="ECO:0007669"/>
    <property type="project" value="TreeGrafter"/>
</dbReference>
<gene>
    <name evidence="7" type="ORF">GN244_ATG20163</name>
    <name evidence="9" type="ORF">GN958_ATG15227</name>
    <name evidence="8" type="ORF">GN958_ATG18402</name>
</gene>
<evidence type="ECO:0000259" key="6">
    <source>
        <dbReference type="Pfam" id="PF00520"/>
    </source>
</evidence>